<sequence>MATAAELPIDTSASAMDMAEAVFGHGITIVSASYTGAASASGIYSNGDAVSPELTPSDTGVILSTGMATSVTNEVSLLNLLGDPNLLLDSSTDHGLAGDADLSTISGQETFDAAIFEAEFIPEGSTLTMQIVFSSEEYLEWVNTGFNDSVGVWVNGVQAELTVGTGDITINNINNISNSNLYMDNSSSADTYNTEMDGFTVTLTLKAPVVPGEVNTIKIGIADGGDGALDSNLLIAGNSIQTSLIAGDDIIDVTRFSQVETDLLANDSNAAGGTLTITEVNGQPVVAGDTVILSTGETLQITATGFVLVSSGEEVGASNMLSYTVADTFGNTDVGFITINTVAPCFTEGTQIDTPEGAVAIETLKPGDLVLTLDHGPQALRWIGRSLRRAEGADAPVALAANALGRHDALELSPNHRILLASPHAELLFGTHQVLVKAAALINECSITRRVDGAPVVYVHLLFDQHEIVRGNGLWSESYHPGPVTHGSFDAATEAELRRLFPVIFAEGGAGYGPSARSGLRAHEAQVLVDAMR</sequence>
<name>A0A1V0RUK5_9RHOB</name>
<reference evidence="2 3" key="1">
    <citation type="submission" date="2017-03" db="EMBL/GenBank/DDBJ databases">
        <title>Genome Sequence of Roseovarius mucosus strain SMR3 Isolated from a culture of the Diatom Skeletonema marinoi.</title>
        <authorList>
            <person name="Topel M."/>
            <person name="Pinder M."/>
            <person name="Johansson O.N."/>
            <person name="Kourtchenko O."/>
            <person name="Godhe A."/>
            <person name="Clarke A.K."/>
        </authorList>
    </citation>
    <scope>NUCLEOTIDE SEQUENCE [LARGE SCALE GENOMIC DNA]</scope>
    <source>
        <strain evidence="2 3">SMR3</strain>
    </source>
</reference>
<dbReference type="Pfam" id="PF17963">
    <property type="entry name" value="Big_9"/>
    <property type="match status" value="1"/>
</dbReference>
<dbReference type="EMBL" id="CP020474">
    <property type="protein sequence ID" value="ARE85252.1"/>
    <property type="molecule type" value="Genomic_DNA"/>
</dbReference>
<dbReference type="NCBIfam" id="NF038133">
    <property type="entry name" value="choice_anch_L"/>
    <property type="match status" value="1"/>
</dbReference>
<dbReference type="InterPro" id="IPR028992">
    <property type="entry name" value="Hedgehog/Intein_dom"/>
</dbReference>
<dbReference type="InterPro" id="IPR036844">
    <property type="entry name" value="Hint_dom_sf"/>
</dbReference>
<dbReference type="RefSeq" id="WP_081508346.1">
    <property type="nucleotide sequence ID" value="NZ_CP020474.1"/>
</dbReference>
<evidence type="ECO:0000259" key="1">
    <source>
        <dbReference type="Pfam" id="PF13403"/>
    </source>
</evidence>
<organism evidence="2 3">
    <name type="scientific">Roseovarius mucosus</name>
    <dbReference type="NCBI Taxonomy" id="215743"/>
    <lineage>
        <taxon>Bacteria</taxon>
        <taxon>Pseudomonadati</taxon>
        <taxon>Pseudomonadota</taxon>
        <taxon>Alphaproteobacteria</taxon>
        <taxon>Rhodobacterales</taxon>
        <taxon>Roseobacteraceae</taxon>
        <taxon>Roseovarius</taxon>
    </lineage>
</organism>
<dbReference type="AlphaFoldDB" id="A0A1V0RUK5"/>
<dbReference type="Pfam" id="PF13403">
    <property type="entry name" value="Hint_2"/>
    <property type="match status" value="1"/>
</dbReference>
<dbReference type="SUPFAM" id="SSF51294">
    <property type="entry name" value="Hedgehog/intein (Hint) domain"/>
    <property type="match status" value="1"/>
</dbReference>
<dbReference type="InterPro" id="IPR049804">
    <property type="entry name" value="Choice_anch_L"/>
</dbReference>
<evidence type="ECO:0000313" key="3">
    <source>
        <dbReference type="Proteomes" id="UP000192273"/>
    </source>
</evidence>
<accession>A0A1V0RUK5</accession>
<proteinExistence type="predicted"/>
<evidence type="ECO:0000313" key="2">
    <source>
        <dbReference type="EMBL" id="ARE85252.1"/>
    </source>
</evidence>
<gene>
    <name evidence="2" type="ORF">ROSMUCSMR3_03803</name>
</gene>
<dbReference type="KEGG" id="rmm:ROSMUCSMR3_03803"/>
<keyword evidence="3" id="KW-1185">Reference proteome</keyword>
<feature type="domain" description="Hedgehog/Intein (Hint)" evidence="1">
    <location>
        <begin position="344"/>
        <end position="482"/>
    </location>
</feature>
<dbReference type="Proteomes" id="UP000192273">
    <property type="component" value="Chromosome"/>
</dbReference>
<dbReference type="OrthoDB" id="6305173at2"/>
<protein>
    <submittedName>
        <fullName evidence="2">Hint domain protein</fullName>
    </submittedName>
</protein>
<dbReference type="Gene3D" id="2.170.16.10">
    <property type="entry name" value="Hedgehog/Intein (Hint) domain"/>
    <property type="match status" value="1"/>
</dbReference>